<feature type="transmembrane region" description="Helical" evidence="1">
    <location>
        <begin position="12"/>
        <end position="32"/>
    </location>
</feature>
<proteinExistence type="predicted"/>
<evidence type="ECO:0000256" key="1">
    <source>
        <dbReference type="SAM" id="Phobius"/>
    </source>
</evidence>
<name>A0ABW4GJK6_9ACTN</name>
<dbReference type="EMBL" id="JBHUCM010000032">
    <property type="protein sequence ID" value="MFD1542688.1"/>
    <property type="molecule type" value="Genomic_DNA"/>
</dbReference>
<accession>A0ABW4GJK6</accession>
<keyword evidence="3" id="KW-1185">Reference proteome</keyword>
<organism evidence="2 3">
    <name type="scientific">Nonomuraea guangzhouensis</name>
    <dbReference type="NCBI Taxonomy" id="1291555"/>
    <lineage>
        <taxon>Bacteria</taxon>
        <taxon>Bacillati</taxon>
        <taxon>Actinomycetota</taxon>
        <taxon>Actinomycetes</taxon>
        <taxon>Streptosporangiales</taxon>
        <taxon>Streptosporangiaceae</taxon>
        <taxon>Nonomuraea</taxon>
    </lineage>
</organism>
<feature type="transmembrane region" description="Helical" evidence="1">
    <location>
        <begin position="67"/>
        <end position="86"/>
    </location>
</feature>
<keyword evidence="1" id="KW-1133">Transmembrane helix</keyword>
<gene>
    <name evidence="2" type="ORF">ACFSJ0_36925</name>
</gene>
<sequence length="209" mass="22847">MDTRASALSLRGRALISLLLWEIVPPIGAFYLFRLLGYGSYVALLVGAGVAALRTVYVAVRHRAFDGAAVFLLVLFGTGLALTLVTGDERFLLAKGSIHVAFLGLLFLGTCLVGRPLTFHLAKRFVAGDIEAKWDASPAFRRGFYTAALVWGFGMLADAAIHIPVIFLLPIDVAVAVSYVLHFADLAALTLWTRWYRLRAQRRAATDPR</sequence>
<reference evidence="3" key="1">
    <citation type="journal article" date="2019" name="Int. J. Syst. Evol. Microbiol.">
        <title>The Global Catalogue of Microorganisms (GCM) 10K type strain sequencing project: providing services to taxonomists for standard genome sequencing and annotation.</title>
        <authorList>
            <consortium name="The Broad Institute Genomics Platform"/>
            <consortium name="The Broad Institute Genome Sequencing Center for Infectious Disease"/>
            <person name="Wu L."/>
            <person name="Ma J."/>
        </authorList>
    </citation>
    <scope>NUCLEOTIDE SEQUENCE [LARGE SCALE GENOMIC DNA]</scope>
    <source>
        <strain evidence="3">CGMCC 1.15399</strain>
    </source>
</reference>
<evidence type="ECO:0000313" key="3">
    <source>
        <dbReference type="Proteomes" id="UP001597097"/>
    </source>
</evidence>
<dbReference type="Proteomes" id="UP001597097">
    <property type="component" value="Unassembled WGS sequence"/>
</dbReference>
<dbReference type="NCBIfam" id="NF041646">
    <property type="entry name" value="VC0807_fam"/>
    <property type="match status" value="1"/>
</dbReference>
<comment type="caution">
    <text evidence="2">The sequence shown here is derived from an EMBL/GenBank/DDBJ whole genome shotgun (WGS) entry which is preliminary data.</text>
</comment>
<feature type="transmembrane region" description="Helical" evidence="1">
    <location>
        <begin position="143"/>
        <end position="167"/>
    </location>
</feature>
<keyword evidence="1" id="KW-0812">Transmembrane</keyword>
<protein>
    <submittedName>
        <fullName evidence="2">VC0807 family protein</fullName>
    </submittedName>
</protein>
<feature type="transmembrane region" description="Helical" evidence="1">
    <location>
        <begin position="173"/>
        <end position="193"/>
    </location>
</feature>
<dbReference type="RefSeq" id="WP_219538326.1">
    <property type="nucleotide sequence ID" value="NZ_JAHKRM010000046.1"/>
</dbReference>
<feature type="transmembrane region" description="Helical" evidence="1">
    <location>
        <begin position="98"/>
        <end position="122"/>
    </location>
</feature>
<evidence type="ECO:0000313" key="2">
    <source>
        <dbReference type="EMBL" id="MFD1542688.1"/>
    </source>
</evidence>
<keyword evidence="1" id="KW-0472">Membrane</keyword>
<feature type="transmembrane region" description="Helical" evidence="1">
    <location>
        <begin position="38"/>
        <end position="60"/>
    </location>
</feature>